<evidence type="ECO:0000256" key="2">
    <source>
        <dbReference type="PROSITE-ProRule" id="PRU00285"/>
    </source>
</evidence>
<evidence type="ECO:0000259" key="5">
    <source>
        <dbReference type="PROSITE" id="PS01031"/>
    </source>
</evidence>
<dbReference type="OrthoDB" id="1431247at2759"/>
<dbReference type="STRING" id="1448308.A0A2T2NKM4"/>
<evidence type="ECO:0000256" key="4">
    <source>
        <dbReference type="SAM" id="MobiDB-lite"/>
    </source>
</evidence>
<dbReference type="InterPro" id="IPR008978">
    <property type="entry name" value="HSP20-like_chaperone"/>
</dbReference>
<dbReference type="AlphaFoldDB" id="A0A2T2NKM4"/>
<name>A0A2T2NKM4_CORCC</name>
<dbReference type="CDD" id="cd06464">
    <property type="entry name" value="ACD_sHsps-like"/>
    <property type="match status" value="1"/>
</dbReference>
<organism evidence="6 7">
    <name type="scientific">Corynespora cassiicola Philippines</name>
    <dbReference type="NCBI Taxonomy" id="1448308"/>
    <lineage>
        <taxon>Eukaryota</taxon>
        <taxon>Fungi</taxon>
        <taxon>Dikarya</taxon>
        <taxon>Ascomycota</taxon>
        <taxon>Pezizomycotina</taxon>
        <taxon>Dothideomycetes</taxon>
        <taxon>Pleosporomycetidae</taxon>
        <taxon>Pleosporales</taxon>
        <taxon>Corynesporascaceae</taxon>
        <taxon>Corynespora</taxon>
    </lineage>
</organism>
<evidence type="ECO:0000256" key="1">
    <source>
        <dbReference type="ARBA" id="ARBA00023016"/>
    </source>
</evidence>
<protein>
    <submittedName>
        <fullName evidence="6">Heat shock protein-like protein 30</fullName>
    </submittedName>
</protein>
<gene>
    <name evidence="6" type="ORF">BS50DRAFT_496650</name>
</gene>
<dbReference type="InterPro" id="IPR031107">
    <property type="entry name" value="Small_HSP"/>
</dbReference>
<dbReference type="SUPFAM" id="SSF49764">
    <property type="entry name" value="HSP20-like chaperones"/>
    <property type="match status" value="1"/>
</dbReference>
<feature type="compositionally biased region" description="Basic and acidic residues" evidence="4">
    <location>
        <begin position="101"/>
        <end position="110"/>
    </location>
</feature>
<evidence type="ECO:0000313" key="6">
    <source>
        <dbReference type="EMBL" id="PSN65598.1"/>
    </source>
</evidence>
<dbReference type="PANTHER" id="PTHR11527">
    <property type="entry name" value="HEAT-SHOCK PROTEIN 20 FAMILY MEMBER"/>
    <property type="match status" value="1"/>
</dbReference>
<dbReference type="Pfam" id="PF00011">
    <property type="entry name" value="HSP20"/>
    <property type="match status" value="1"/>
</dbReference>
<dbReference type="Gene3D" id="2.60.40.790">
    <property type="match status" value="1"/>
</dbReference>
<sequence>MSLFPRFTQEFSPLFRLLDEYDRSSLRDFNQEFRKLRSFSPKFDVKELKDSYELHGEFPGIEQKDINIEWTDASTLTISGRHEQVREEGSRPQGFIEEPNNNDKKARVEDENAASQTQVATQNNNTSVAKQDENAPKYWVSERSVGEFHRSFNFPAPVDQDAVKASLKNGILSIVVPKAKAPQPRKINIE</sequence>
<comment type="similarity">
    <text evidence="2 3">Belongs to the small heat shock protein (HSP20) family.</text>
</comment>
<proteinExistence type="inferred from homology"/>
<feature type="domain" description="SHSP" evidence="5">
    <location>
        <begin position="34"/>
        <end position="190"/>
    </location>
</feature>
<keyword evidence="1 6" id="KW-0346">Stress response</keyword>
<accession>A0A2T2NKM4</accession>
<evidence type="ECO:0000313" key="7">
    <source>
        <dbReference type="Proteomes" id="UP000240883"/>
    </source>
</evidence>
<reference evidence="6 7" key="1">
    <citation type="journal article" date="2018" name="Front. Microbiol.">
        <title>Genome-Wide Analysis of Corynespora cassiicola Leaf Fall Disease Putative Effectors.</title>
        <authorList>
            <person name="Lopez D."/>
            <person name="Ribeiro S."/>
            <person name="Label P."/>
            <person name="Fumanal B."/>
            <person name="Venisse J.S."/>
            <person name="Kohler A."/>
            <person name="de Oliveira R.R."/>
            <person name="Labutti K."/>
            <person name="Lipzen A."/>
            <person name="Lail K."/>
            <person name="Bauer D."/>
            <person name="Ohm R.A."/>
            <person name="Barry K.W."/>
            <person name="Spatafora J."/>
            <person name="Grigoriev I.V."/>
            <person name="Martin F.M."/>
            <person name="Pujade-Renaud V."/>
        </authorList>
    </citation>
    <scope>NUCLEOTIDE SEQUENCE [LARGE SCALE GENOMIC DNA]</scope>
    <source>
        <strain evidence="6 7">Philippines</strain>
    </source>
</reference>
<dbReference type="Proteomes" id="UP000240883">
    <property type="component" value="Unassembled WGS sequence"/>
</dbReference>
<feature type="region of interest" description="Disordered" evidence="4">
    <location>
        <begin position="82"/>
        <end position="119"/>
    </location>
</feature>
<dbReference type="PROSITE" id="PS01031">
    <property type="entry name" value="SHSP"/>
    <property type="match status" value="1"/>
</dbReference>
<dbReference type="EMBL" id="KZ678137">
    <property type="protein sequence ID" value="PSN65598.1"/>
    <property type="molecule type" value="Genomic_DNA"/>
</dbReference>
<evidence type="ECO:0000256" key="3">
    <source>
        <dbReference type="RuleBase" id="RU003616"/>
    </source>
</evidence>
<dbReference type="InterPro" id="IPR002068">
    <property type="entry name" value="A-crystallin/Hsp20_dom"/>
</dbReference>
<keyword evidence="7" id="KW-1185">Reference proteome</keyword>